<proteinExistence type="predicted"/>
<dbReference type="AlphaFoldDB" id="A0A0X3NZJ6"/>
<accession>A0A0X3NZJ6</accession>
<gene>
    <name evidence="1" type="ORF">TR156705</name>
</gene>
<name>A0A0X3NZJ6_SCHSO</name>
<organism evidence="1">
    <name type="scientific">Schistocephalus solidus</name>
    <name type="common">Tapeworm</name>
    <dbReference type="NCBI Taxonomy" id="70667"/>
    <lineage>
        <taxon>Eukaryota</taxon>
        <taxon>Metazoa</taxon>
        <taxon>Spiralia</taxon>
        <taxon>Lophotrochozoa</taxon>
        <taxon>Platyhelminthes</taxon>
        <taxon>Cestoda</taxon>
        <taxon>Eucestoda</taxon>
        <taxon>Diphyllobothriidea</taxon>
        <taxon>Diphyllobothriidae</taxon>
        <taxon>Schistocephalus</taxon>
    </lineage>
</organism>
<protein>
    <submittedName>
        <fullName evidence="1">Uncharacterized protein</fullName>
    </submittedName>
</protein>
<feature type="non-terminal residue" evidence="1">
    <location>
        <position position="1"/>
    </location>
</feature>
<reference evidence="1" key="1">
    <citation type="submission" date="2016-01" db="EMBL/GenBank/DDBJ databases">
        <title>Reference transcriptome for the parasite Schistocephalus solidus: insights into the molecular evolution of parasitism.</title>
        <authorList>
            <person name="Hebert F.O."/>
            <person name="Grambauer S."/>
            <person name="Barber I."/>
            <person name="Landry C.R."/>
            <person name="Aubin-Horth N."/>
        </authorList>
    </citation>
    <scope>NUCLEOTIDE SEQUENCE</scope>
</reference>
<sequence>RSYLLKVGFQLPSPSFYELFGTIKIAGRFNGRKLTSVKNIWARSTRVPSHGERIMTCKQKKNRHKHFLYDSIVKTRCCLPGIRTEQLSHREELNNNDGYDYTHTHTKL</sequence>
<evidence type="ECO:0000313" key="1">
    <source>
        <dbReference type="EMBL" id="JAP44998.1"/>
    </source>
</evidence>
<dbReference type="EMBL" id="GEEE01018227">
    <property type="protein sequence ID" value="JAP44998.1"/>
    <property type="molecule type" value="Transcribed_RNA"/>
</dbReference>